<dbReference type="Gene3D" id="3.30.565.10">
    <property type="entry name" value="Histidine kinase-like ATPase, C-terminal domain"/>
    <property type="match status" value="1"/>
</dbReference>
<evidence type="ECO:0000256" key="9">
    <source>
        <dbReference type="ARBA" id="ARBA00022679"/>
    </source>
</evidence>
<feature type="repeat" description="TPR" evidence="19">
    <location>
        <begin position="235"/>
        <end position="268"/>
    </location>
</feature>
<dbReference type="CDD" id="cd16917">
    <property type="entry name" value="HATPase_UhpB-NarQ-NarX-like"/>
    <property type="match status" value="1"/>
</dbReference>
<evidence type="ECO:0000256" key="5">
    <source>
        <dbReference type="ARBA" id="ARBA00017322"/>
    </source>
</evidence>
<reference evidence="22 23" key="1">
    <citation type="submission" date="2024-05" db="EMBL/GenBank/DDBJ databases">
        <authorList>
            <person name="Duchaud E."/>
        </authorList>
    </citation>
    <scope>NUCLEOTIDE SEQUENCE [LARGE SCALE GENOMIC DNA]</scope>
    <source>
        <strain evidence="22">Ena-SAMPLE-TAB-13-05-2024-13:56:06:370-140302</strain>
    </source>
</reference>
<keyword evidence="20" id="KW-0472">Membrane</keyword>
<evidence type="ECO:0000256" key="7">
    <source>
        <dbReference type="ARBA" id="ARBA00022490"/>
    </source>
</evidence>
<dbReference type="Gene3D" id="1.25.40.10">
    <property type="entry name" value="Tetratricopeptide repeat domain"/>
    <property type="match status" value="2"/>
</dbReference>
<keyword evidence="19" id="KW-0802">TPR repeat</keyword>
<keyword evidence="13" id="KW-0067">ATP-binding</keyword>
<dbReference type="SMART" id="SM00387">
    <property type="entry name" value="HATPase_c"/>
    <property type="match status" value="1"/>
</dbReference>
<dbReference type="SMART" id="SM00028">
    <property type="entry name" value="TPR"/>
    <property type="match status" value="3"/>
</dbReference>
<dbReference type="EC" id="2.7.13.3" evidence="4"/>
<feature type="transmembrane region" description="Helical" evidence="20">
    <location>
        <begin position="12"/>
        <end position="30"/>
    </location>
</feature>
<keyword evidence="15" id="KW-0902">Two-component regulatory system</keyword>
<dbReference type="SUPFAM" id="SSF55874">
    <property type="entry name" value="ATPase domain of HSP90 chaperone/DNA topoisomerase II/histidine kinase"/>
    <property type="match status" value="1"/>
</dbReference>
<dbReference type="SUPFAM" id="SSF48452">
    <property type="entry name" value="TPR-like"/>
    <property type="match status" value="1"/>
</dbReference>
<evidence type="ECO:0000256" key="10">
    <source>
        <dbReference type="ARBA" id="ARBA00022723"/>
    </source>
</evidence>
<dbReference type="InterPro" id="IPR005467">
    <property type="entry name" value="His_kinase_dom"/>
</dbReference>
<evidence type="ECO:0000256" key="11">
    <source>
        <dbReference type="ARBA" id="ARBA00022741"/>
    </source>
</evidence>
<evidence type="ECO:0000256" key="8">
    <source>
        <dbReference type="ARBA" id="ARBA00022553"/>
    </source>
</evidence>
<evidence type="ECO:0000256" key="19">
    <source>
        <dbReference type="PROSITE-ProRule" id="PRU00339"/>
    </source>
</evidence>
<dbReference type="PROSITE" id="PS50109">
    <property type="entry name" value="HIS_KIN"/>
    <property type="match status" value="1"/>
</dbReference>
<dbReference type="Pfam" id="PF07730">
    <property type="entry name" value="HisKA_3"/>
    <property type="match status" value="1"/>
</dbReference>
<evidence type="ECO:0000256" key="6">
    <source>
        <dbReference type="ARBA" id="ARBA00022485"/>
    </source>
</evidence>
<evidence type="ECO:0000256" key="1">
    <source>
        <dbReference type="ARBA" id="ARBA00000085"/>
    </source>
</evidence>
<evidence type="ECO:0000256" key="15">
    <source>
        <dbReference type="ARBA" id="ARBA00023012"/>
    </source>
</evidence>
<dbReference type="InterPro" id="IPR019734">
    <property type="entry name" value="TPR_rpt"/>
</dbReference>
<evidence type="ECO:0000256" key="14">
    <source>
        <dbReference type="ARBA" id="ARBA00023004"/>
    </source>
</evidence>
<dbReference type="InterPro" id="IPR036890">
    <property type="entry name" value="HATPase_C_sf"/>
</dbReference>
<feature type="domain" description="Histidine kinase" evidence="21">
    <location>
        <begin position="583"/>
        <end position="670"/>
    </location>
</feature>
<keyword evidence="20" id="KW-1133">Transmembrane helix</keyword>
<dbReference type="PANTHER" id="PTHR24421">
    <property type="entry name" value="NITRATE/NITRITE SENSOR PROTEIN NARX-RELATED"/>
    <property type="match status" value="1"/>
</dbReference>
<dbReference type="EMBL" id="CAXIXY010000008">
    <property type="protein sequence ID" value="CAL2094229.1"/>
    <property type="molecule type" value="Genomic_DNA"/>
</dbReference>
<keyword evidence="6" id="KW-0004">4Fe-4S</keyword>
<comment type="catalytic activity">
    <reaction evidence="1">
        <text>ATP + protein L-histidine = ADP + protein N-phospho-L-histidine.</text>
        <dbReference type="EC" id="2.7.13.3"/>
    </reaction>
</comment>
<evidence type="ECO:0000259" key="21">
    <source>
        <dbReference type="PROSITE" id="PS50109"/>
    </source>
</evidence>
<dbReference type="InterPro" id="IPR050482">
    <property type="entry name" value="Sensor_HK_TwoCompSys"/>
</dbReference>
<keyword evidence="12" id="KW-0418">Kinase</keyword>
<keyword evidence="8" id="KW-0597">Phosphoprotein</keyword>
<dbReference type="Pfam" id="PF13424">
    <property type="entry name" value="TPR_12"/>
    <property type="match status" value="1"/>
</dbReference>
<evidence type="ECO:0000256" key="18">
    <source>
        <dbReference type="ARBA" id="ARBA00030800"/>
    </source>
</evidence>
<dbReference type="PRINTS" id="PR00344">
    <property type="entry name" value="BCTRLSENSOR"/>
</dbReference>
<evidence type="ECO:0000313" key="22">
    <source>
        <dbReference type="EMBL" id="CAL2094229.1"/>
    </source>
</evidence>
<evidence type="ECO:0000313" key="23">
    <source>
        <dbReference type="Proteomes" id="UP001497416"/>
    </source>
</evidence>
<evidence type="ECO:0000256" key="12">
    <source>
        <dbReference type="ARBA" id="ARBA00022777"/>
    </source>
</evidence>
<evidence type="ECO:0000256" key="17">
    <source>
        <dbReference type="ARBA" id="ARBA00024827"/>
    </source>
</evidence>
<proteinExistence type="predicted"/>
<comment type="subcellular location">
    <subcellularLocation>
        <location evidence="3">Cytoplasm</location>
    </subcellularLocation>
</comment>
<keyword evidence="23" id="KW-1185">Reference proteome</keyword>
<gene>
    <name evidence="22" type="ORF">T190607A01A_60105</name>
</gene>
<keyword evidence="20" id="KW-0812">Transmembrane</keyword>
<dbReference type="PANTHER" id="PTHR24421:SF10">
    <property type="entry name" value="NITRATE_NITRITE SENSOR PROTEIN NARQ"/>
    <property type="match status" value="1"/>
</dbReference>
<evidence type="ECO:0000256" key="2">
    <source>
        <dbReference type="ARBA" id="ARBA00001966"/>
    </source>
</evidence>
<dbReference type="Pfam" id="PF02518">
    <property type="entry name" value="HATPase_c"/>
    <property type="match status" value="1"/>
</dbReference>
<keyword evidence="16" id="KW-0411">Iron-sulfur</keyword>
<dbReference type="Gene3D" id="1.20.5.1930">
    <property type="match status" value="1"/>
</dbReference>
<evidence type="ECO:0000256" key="4">
    <source>
        <dbReference type="ARBA" id="ARBA00012438"/>
    </source>
</evidence>
<comment type="caution">
    <text evidence="22">The sequence shown here is derived from an EMBL/GenBank/DDBJ whole genome shotgun (WGS) entry which is preliminary data.</text>
</comment>
<sequence>MYLSKHTAIKNIILLILFFTLPINTFSLGLNPFQKEKDSLEIWISKSKSKDLNVNEKQKLLSKSFNYILDNKVSDPLKLSSIAYEFYKLNDSTNFFKTNKAALDLSLKLKDYYSEGDVNWNYATYYVNLEQYKLAFYHFNLAYKAFSKSKNKYETAKMLYGMAHVKGRFRDYTGSEILIIQAIKIFKELDNNKQLYLSYNHLGLLQEDIKEYDKGIKYYNKSLEYFNKNKDVLYAGTFNNMANIYLAQKKYNKALEYYKKDLKMDIDITHYARVIDNIGYTQLLLKDTTDVKNKLFNSLRIRDSLGNKIAITSSKIHISDYYEFTNDTLQAIKFATEANLLAKELKNGGDYLTTLQQLSDLQPKKSKKYLDRYIQFNDSLISEERRAQNKFTRIEFETDEHIEDNKRLTEQRVWIFAGSFAILLISTLLYFLRVQKVQNEKLQLEAEQQKANEEVYVLTLQQQAKLEEERVNERNRISAELHDGILGKLFGTRVSLGFLGMQMQPDTQEQHQTFLDELQNIEKEIRDVSHRLSENFDDATVNFTTIIEQLLRDKSVIGKFSHTFTYEPNISWKSINEVTKANVYRIIQEALQNIIKHANAKSVTLDFALQHQELLITISDDGVGFDTKKGKKGIGIKNIKTRVEKLSGSVDFSSEINQGTKLYIKIPYIPKNAA</sequence>
<dbReference type="InterPro" id="IPR011990">
    <property type="entry name" value="TPR-like_helical_dom_sf"/>
</dbReference>
<comment type="cofactor">
    <cofactor evidence="2">
        <name>[4Fe-4S] cluster</name>
        <dbReference type="ChEBI" id="CHEBI:49883"/>
    </cofactor>
</comment>
<dbReference type="InterPro" id="IPR011712">
    <property type="entry name" value="Sig_transdc_His_kin_sub3_dim/P"/>
</dbReference>
<keyword evidence="7" id="KW-0963">Cytoplasm</keyword>
<feature type="transmembrane region" description="Helical" evidence="20">
    <location>
        <begin position="413"/>
        <end position="432"/>
    </location>
</feature>
<keyword evidence="14" id="KW-0408">Iron</keyword>
<dbReference type="Proteomes" id="UP001497416">
    <property type="component" value="Unassembled WGS sequence"/>
</dbReference>
<keyword evidence="9" id="KW-0808">Transferase</keyword>
<evidence type="ECO:0000256" key="13">
    <source>
        <dbReference type="ARBA" id="ARBA00022840"/>
    </source>
</evidence>
<evidence type="ECO:0000256" key="16">
    <source>
        <dbReference type="ARBA" id="ARBA00023014"/>
    </source>
</evidence>
<protein>
    <recommendedName>
        <fullName evidence="5">Oxygen sensor histidine kinase NreB</fullName>
        <ecNumber evidence="4">2.7.13.3</ecNumber>
    </recommendedName>
    <alternativeName>
        <fullName evidence="18">Nitrogen regulation protein B</fullName>
    </alternativeName>
</protein>
<evidence type="ECO:0000256" key="3">
    <source>
        <dbReference type="ARBA" id="ARBA00004496"/>
    </source>
</evidence>
<dbReference type="PROSITE" id="PS50005">
    <property type="entry name" value="TPR"/>
    <property type="match status" value="2"/>
</dbReference>
<name>A0ABM9P5Z0_9FLAO</name>
<feature type="repeat" description="TPR" evidence="19">
    <location>
        <begin position="196"/>
        <end position="229"/>
    </location>
</feature>
<comment type="function">
    <text evidence="17">Member of the two-component regulatory system NreB/NreC involved in the control of dissimilatory nitrate/nitrite reduction in response to oxygen. NreB functions as a direct oxygen sensor histidine kinase which is autophosphorylated, in the absence of oxygen, probably at the conserved histidine residue, and transfers its phosphate group probably to a conserved aspartate residue of NreC. NreB/NreC activates the expression of the nitrate (narGHJI) and nitrite (nir) reductase operons, as well as the putative nitrate transporter gene narT.</text>
</comment>
<keyword evidence="10" id="KW-0479">Metal-binding</keyword>
<dbReference type="InterPro" id="IPR003594">
    <property type="entry name" value="HATPase_dom"/>
</dbReference>
<dbReference type="InterPro" id="IPR004358">
    <property type="entry name" value="Sig_transdc_His_kin-like_C"/>
</dbReference>
<accession>A0ABM9P5Z0</accession>
<dbReference type="RefSeq" id="WP_348713842.1">
    <property type="nucleotide sequence ID" value="NZ_CAXIXY010000008.1"/>
</dbReference>
<organism evidence="22 23">
    <name type="scientific">Tenacibaculum platacis</name>
    <dbReference type="NCBI Taxonomy" id="3137852"/>
    <lineage>
        <taxon>Bacteria</taxon>
        <taxon>Pseudomonadati</taxon>
        <taxon>Bacteroidota</taxon>
        <taxon>Flavobacteriia</taxon>
        <taxon>Flavobacteriales</taxon>
        <taxon>Flavobacteriaceae</taxon>
        <taxon>Tenacibaculum</taxon>
    </lineage>
</organism>
<keyword evidence="11" id="KW-0547">Nucleotide-binding</keyword>
<evidence type="ECO:0000256" key="20">
    <source>
        <dbReference type="SAM" id="Phobius"/>
    </source>
</evidence>